<dbReference type="SMART" id="SM00829">
    <property type="entry name" value="PKS_ER"/>
    <property type="match status" value="1"/>
</dbReference>
<evidence type="ECO:0000313" key="3">
    <source>
        <dbReference type="Proteomes" id="UP001165283"/>
    </source>
</evidence>
<organism evidence="2 3">
    <name type="scientific">Pseudonocardia humida</name>
    <dbReference type="NCBI Taxonomy" id="2800819"/>
    <lineage>
        <taxon>Bacteria</taxon>
        <taxon>Bacillati</taxon>
        <taxon>Actinomycetota</taxon>
        <taxon>Actinomycetes</taxon>
        <taxon>Pseudonocardiales</taxon>
        <taxon>Pseudonocardiaceae</taxon>
        <taxon>Pseudonocardia</taxon>
    </lineage>
</organism>
<dbReference type="InterPro" id="IPR013154">
    <property type="entry name" value="ADH-like_N"/>
</dbReference>
<proteinExistence type="predicted"/>
<sequence>MKAAVRREYGPPDVLRLDDVPVPTITADQVLVRVRAAGVDPGVLFFLTGRPRVLRAVAGIARPTQPVLGRALAGRVEAVGAAVTRFRAGDEVYGEVPHGAYAEYAAAPAHLLAVKPTGLSFAEAAAVPLSGTAALQCLRDAGRLRPGSHVLVNGATGGVGTFAVQIAKALGARVTAVCSPDGAALVTALGADHVVDRTRDDFTDAGPRYDVVLDLVGNRTLAQCRRVLAPGGRLVLSAGPPAPSIRRTLVGLLSYPVLRRKIVPGFAVPRAADLDRLREMVDSGAVRPALDRTYPLAEAAEALRAQAAGHARGKTVLTVP</sequence>
<accession>A0ABT0ZW76</accession>
<keyword evidence="3" id="KW-1185">Reference proteome</keyword>
<dbReference type="PANTHER" id="PTHR11695:SF294">
    <property type="entry name" value="RETICULON-4-INTERACTING PROTEIN 1, MITOCHONDRIAL"/>
    <property type="match status" value="1"/>
</dbReference>
<evidence type="ECO:0000259" key="1">
    <source>
        <dbReference type="SMART" id="SM00829"/>
    </source>
</evidence>
<dbReference type="Gene3D" id="3.90.180.10">
    <property type="entry name" value="Medium-chain alcohol dehydrogenases, catalytic domain"/>
    <property type="match status" value="1"/>
</dbReference>
<dbReference type="EMBL" id="JAGSOV010000016">
    <property type="protein sequence ID" value="MCO1654914.1"/>
    <property type="molecule type" value="Genomic_DNA"/>
</dbReference>
<dbReference type="SUPFAM" id="SSF50129">
    <property type="entry name" value="GroES-like"/>
    <property type="match status" value="1"/>
</dbReference>
<dbReference type="Proteomes" id="UP001165283">
    <property type="component" value="Unassembled WGS sequence"/>
</dbReference>
<dbReference type="Gene3D" id="3.40.50.720">
    <property type="entry name" value="NAD(P)-binding Rossmann-like Domain"/>
    <property type="match status" value="1"/>
</dbReference>
<dbReference type="Pfam" id="PF08240">
    <property type="entry name" value="ADH_N"/>
    <property type="match status" value="1"/>
</dbReference>
<dbReference type="InterPro" id="IPR050700">
    <property type="entry name" value="YIM1/Zinc_Alcohol_DH_Fams"/>
</dbReference>
<dbReference type="Pfam" id="PF13602">
    <property type="entry name" value="ADH_zinc_N_2"/>
    <property type="match status" value="1"/>
</dbReference>
<dbReference type="CDD" id="cd08267">
    <property type="entry name" value="MDR1"/>
    <property type="match status" value="1"/>
</dbReference>
<comment type="caution">
    <text evidence="2">The sequence shown here is derived from an EMBL/GenBank/DDBJ whole genome shotgun (WGS) entry which is preliminary data.</text>
</comment>
<feature type="domain" description="Enoyl reductase (ER)" evidence="1">
    <location>
        <begin position="10"/>
        <end position="317"/>
    </location>
</feature>
<dbReference type="InterPro" id="IPR036291">
    <property type="entry name" value="NAD(P)-bd_dom_sf"/>
</dbReference>
<reference evidence="2" key="1">
    <citation type="submission" date="2021-04" db="EMBL/GenBank/DDBJ databases">
        <title>Pseudonocardia sp. nov., isolated from sandy soil of mangrove forest.</title>
        <authorList>
            <person name="Zan Z."/>
            <person name="Huang R."/>
            <person name="Liu W."/>
        </authorList>
    </citation>
    <scope>NUCLEOTIDE SEQUENCE</scope>
    <source>
        <strain evidence="2">S2-4</strain>
    </source>
</reference>
<dbReference type="InterPro" id="IPR020843">
    <property type="entry name" value="ER"/>
</dbReference>
<dbReference type="PANTHER" id="PTHR11695">
    <property type="entry name" value="ALCOHOL DEHYDROGENASE RELATED"/>
    <property type="match status" value="1"/>
</dbReference>
<dbReference type="SUPFAM" id="SSF51735">
    <property type="entry name" value="NAD(P)-binding Rossmann-fold domains"/>
    <property type="match status" value="1"/>
</dbReference>
<name>A0ABT0ZW76_9PSEU</name>
<dbReference type="InterPro" id="IPR011032">
    <property type="entry name" value="GroES-like_sf"/>
</dbReference>
<protein>
    <submittedName>
        <fullName evidence="2">NAD(P)-dependent alcohol dehydrogenase</fullName>
    </submittedName>
</protein>
<evidence type="ECO:0000313" key="2">
    <source>
        <dbReference type="EMBL" id="MCO1654914.1"/>
    </source>
</evidence>
<gene>
    <name evidence="2" type="ORF">KDL28_07565</name>
</gene>